<evidence type="ECO:0000313" key="6">
    <source>
        <dbReference type="Proteomes" id="UP000282028"/>
    </source>
</evidence>
<feature type="domain" description="ABC transporter" evidence="4">
    <location>
        <begin position="5"/>
        <end position="238"/>
    </location>
</feature>
<dbReference type="InterPro" id="IPR003593">
    <property type="entry name" value="AAA+_ATPase"/>
</dbReference>
<keyword evidence="3 5" id="KW-0067">ATP-binding</keyword>
<dbReference type="GO" id="GO:0005524">
    <property type="term" value="F:ATP binding"/>
    <property type="evidence" value="ECO:0007669"/>
    <property type="project" value="UniProtKB-KW"/>
</dbReference>
<evidence type="ECO:0000313" key="5">
    <source>
        <dbReference type="EMBL" id="RNB67510.1"/>
    </source>
</evidence>
<proteinExistence type="predicted"/>
<dbReference type="PROSITE" id="PS50893">
    <property type="entry name" value="ABC_TRANSPORTER_2"/>
    <property type="match status" value="1"/>
</dbReference>
<gene>
    <name evidence="5" type="ORF">EDM52_22410</name>
</gene>
<organism evidence="5 6">
    <name type="scientific">Brevibacillus invocatus</name>
    <dbReference type="NCBI Taxonomy" id="173959"/>
    <lineage>
        <taxon>Bacteria</taxon>
        <taxon>Bacillati</taxon>
        <taxon>Bacillota</taxon>
        <taxon>Bacilli</taxon>
        <taxon>Bacillales</taxon>
        <taxon>Paenibacillaceae</taxon>
        <taxon>Brevibacillus</taxon>
    </lineage>
</organism>
<dbReference type="Proteomes" id="UP000282028">
    <property type="component" value="Unassembled WGS sequence"/>
</dbReference>
<dbReference type="Gene3D" id="3.40.50.300">
    <property type="entry name" value="P-loop containing nucleotide triphosphate hydrolases"/>
    <property type="match status" value="1"/>
</dbReference>
<dbReference type="EMBL" id="RHHR01000051">
    <property type="protein sequence ID" value="RNB67510.1"/>
    <property type="molecule type" value="Genomic_DNA"/>
</dbReference>
<dbReference type="RefSeq" id="WP_122911139.1">
    <property type="nucleotide sequence ID" value="NZ_CBCSBE010000021.1"/>
</dbReference>
<accession>A0A3M8BVP9</accession>
<comment type="caution">
    <text evidence="5">The sequence shown here is derived from an EMBL/GenBank/DDBJ whole genome shotgun (WGS) entry which is preliminary data.</text>
</comment>
<evidence type="ECO:0000256" key="3">
    <source>
        <dbReference type="ARBA" id="ARBA00022840"/>
    </source>
</evidence>
<evidence type="ECO:0000259" key="4">
    <source>
        <dbReference type="PROSITE" id="PS50893"/>
    </source>
</evidence>
<dbReference type="AlphaFoldDB" id="A0A3M8BVP9"/>
<sequence>MTSTLLLEGLGKQIQPPDGPWLFRDLQATITEPTIISILGKSGQGKSTLLRILGRLTLPSCGIMVLDNKDCSQWTPEAWRMTVSYVAQQPMMLPGSVTENLQAASNLHQRIFDVKQARQWMEQIGLDHLDWEKPAQQLSGGEKQRLALIRTLLLRPAILLLDEVTSSLDAVSKQATEGLLRDLHGRMGTTILWVTHDQEEARTTSQRVWFMANGQLLEDTDSQTFFDSPESDEAKMFLSTHPVVAEAAERVR</sequence>
<dbReference type="SUPFAM" id="SSF52540">
    <property type="entry name" value="P-loop containing nucleoside triphosphate hydrolases"/>
    <property type="match status" value="1"/>
</dbReference>
<dbReference type="InterPro" id="IPR027417">
    <property type="entry name" value="P-loop_NTPase"/>
</dbReference>
<dbReference type="InterPro" id="IPR017871">
    <property type="entry name" value="ABC_transporter-like_CS"/>
</dbReference>
<dbReference type="PANTHER" id="PTHR43423">
    <property type="entry name" value="ABC TRANSPORTER I FAMILY MEMBER 17"/>
    <property type="match status" value="1"/>
</dbReference>
<keyword evidence="6" id="KW-1185">Reference proteome</keyword>
<dbReference type="InterPro" id="IPR003439">
    <property type="entry name" value="ABC_transporter-like_ATP-bd"/>
</dbReference>
<dbReference type="PROSITE" id="PS00211">
    <property type="entry name" value="ABC_TRANSPORTER_1"/>
    <property type="match status" value="1"/>
</dbReference>
<dbReference type="SMART" id="SM00382">
    <property type="entry name" value="AAA"/>
    <property type="match status" value="1"/>
</dbReference>
<keyword evidence="2" id="KW-0547">Nucleotide-binding</keyword>
<reference evidence="5 6" key="1">
    <citation type="submission" date="2018-10" db="EMBL/GenBank/DDBJ databases">
        <title>Phylogenomics of Brevibacillus.</title>
        <authorList>
            <person name="Dunlap C."/>
        </authorList>
    </citation>
    <scope>NUCLEOTIDE SEQUENCE [LARGE SCALE GENOMIC DNA]</scope>
    <source>
        <strain evidence="5 6">JCM 12215</strain>
    </source>
</reference>
<dbReference type="GO" id="GO:0016887">
    <property type="term" value="F:ATP hydrolysis activity"/>
    <property type="evidence" value="ECO:0007669"/>
    <property type="project" value="InterPro"/>
</dbReference>
<protein>
    <submittedName>
        <fullName evidence="5">ATP-binding cassette domain-containing protein</fullName>
    </submittedName>
</protein>
<dbReference type="PANTHER" id="PTHR43423:SF1">
    <property type="entry name" value="ABC TRANSPORTER I FAMILY MEMBER 17"/>
    <property type="match status" value="1"/>
</dbReference>
<keyword evidence="1" id="KW-0813">Transport</keyword>
<evidence type="ECO:0000256" key="1">
    <source>
        <dbReference type="ARBA" id="ARBA00022448"/>
    </source>
</evidence>
<evidence type="ECO:0000256" key="2">
    <source>
        <dbReference type="ARBA" id="ARBA00022741"/>
    </source>
</evidence>
<name>A0A3M8BVP9_9BACL</name>
<dbReference type="OrthoDB" id="9785080at2"/>
<dbReference type="Pfam" id="PF00005">
    <property type="entry name" value="ABC_tran"/>
    <property type="match status" value="1"/>
</dbReference>